<sequence length="135" mass="15669">MADFSRIRLSEKRVGVLSDKSVPVLRSNSFSGRFSDEFRNSLNCLRVCRKFNKVPAVRCHIVLYHLQKFMRTDMSENWRRCGIKRLPVNEIYVVCSSKVNRRNNESTITITIWANLTCLDNSQSFKCSNMASLIN</sequence>
<gene>
    <name evidence="1" type="ORF">AVEN_238963_1</name>
</gene>
<evidence type="ECO:0000313" key="2">
    <source>
        <dbReference type="Proteomes" id="UP000499080"/>
    </source>
</evidence>
<dbReference type="Proteomes" id="UP000499080">
    <property type="component" value="Unassembled WGS sequence"/>
</dbReference>
<protein>
    <submittedName>
        <fullName evidence="1">Uncharacterized protein</fullName>
    </submittedName>
</protein>
<name>A0A4Y2SX78_ARAVE</name>
<accession>A0A4Y2SX78</accession>
<organism evidence="1 2">
    <name type="scientific">Araneus ventricosus</name>
    <name type="common">Orbweaver spider</name>
    <name type="synonym">Epeira ventricosa</name>
    <dbReference type="NCBI Taxonomy" id="182803"/>
    <lineage>
        <taxon>Eukaryota</taxon>
        <taxon>Metazoa</taxon>
        <taxon>Ecdysozoa</taxon>
        <taxon>Arthropoda</taxon>
        <taxon>Chelicerata</taxon>
        <taxon>Arachnida</taxon>
        <taxon>Araneae</taxon>
        <taxon>Araneomorphae</taxon>
        <taxon>Entelegynae</taxon>
        <taxon>Araneoidea</taxon>
        <taxon>Araneidae</taxon>
        <taxon>Araneus</taxon>
    </lineage>
</organism>
<evidence type="ECO:0000313" key="1">
    <source>
        <dbReference type="EMBL" id="GBN92978.1"/>
    </source>
</evidence>
<dbReference type="EMBL" id="BGPR01024699">
    <property type="protein sequence ID" value="GBN92978.1"/>
    <property type="molecule type" value="Genomic_DNA"/>
</dbReference>
<keyword evidence="2" id="KW-1185">Reference proteome</keyword>
<dbReference type="AlphaFoldDB" id="A0A4Y2SX78"/>
<proteinExistence type="predicted"/>
<comment type="caution">
    <text evidence="1">The sequence shown here is derived from an EMBL/GenBank/DDBJ whole genome shotgun (WGS) entry which is preliminary data.</text>
</comment>
<reference evidence="1 2" key="1">
    <citation type="journal article" date="2019" name="Sci. Rep.">
        <title>Orb-weaving spider Araneus ventricosus genome elucidates the spidroin gene catalogue.</title>
        <authorList>
            <person name="Kono N."/>
            <person name="Nakamura H."/>
            <person name="Ohtoshi R."/>
            <person name="Moran D.A.P."/>
            <person name="Shinohara A."/>
            <person name="Yoshida Y."/>
            <person name="Fujiwara M."/>
            <person name="Mori M."/>
            <person name="Tomita M."/>
            <person name="Arakawa K."/>
        </authorList>
    </citation>
    <scope>NUCLEOTIDE SEQUENCE [LARGE SCALE GENOMIC DNA]</scope>
</reference>